<evidence type="ECO:0000313" key="2">
    <source>
        <dbReference type="EMBL" id="ALG69969.1"/>
    </source>
</evidence>
<feature type="compositionally biased region" description="Pro residues" evidence="1">
    <location>
        <begin position="280"/>
        <end position="290"/>
    </location>
</feature>
<accession>A0AAC9EWZ5</accession>
<dbReference type="EMBL" id="CP012401">
    <property type="protein sequence ID" value="ALG69969.1"/>
    <property type="molecule type" value="Genomic_DNA"/>
</dbReference>
<reference evidence="2 3" key="2">
    <citation type="journal article" date="2016" name="Genome Announc.">
        <title>Complete Genome Sequence of a Strain of Azospirillum thiophilum Isolated from a Sulfide Spring.</title>
        <authorList>
            <person name="Fomenkov A."/>
            <person name="Vincze T."/>
            <person name="Grabovich M."/>
            <person name="Anton B.P."/>
            <person name="Dubinina G."/>
            <person name="Orlova M."/>
            <person name="Belousova E."/>
            <person name="Roberts R.J."/>
        </authorList>
    </citation>
    <scope>NUCLEOTIDE SEQUENCE [LARGE SCALE GENOMIC DNA]</scope>
    <source>
        <strain evidence="2 3">BV-S</strain>
    </source>
</reference>
<name>A0AAC9EWZ5_9PROT</name>
<dbReference type="AlphaFoldDB" id="A0AAC9EWZ5"/>
<proteinExistence type="predicted"/>
<reference evidence="3" key="1">
    <citation type="submission" date="2015-08" db="EMBL/GenBank/DDBJ databases">
        <title>Complete Genome Sequence of Azospirillum thiophilum BV-S.</title>
        <authorList>
            <person name="Fomenkov A."/>
            <person name="Vincze T."/>
            <person name="Grabovich M."/>
            <person name="Dubinina G."/>
            <person name="Orlova M."/>
            <person name="Belousova E."/>
            <person name="Roberts R.J."/>
        </authorList>
    </citation>
    <scope>NUCLEOTIDE SEQUENCE [LARGE SCALE GENOMIC DNA]</scope>
    <source>
        <strain evidence="3">BV-S</strain>
    </source>
</reference>
<evidence type="ECO:0000313" key="3">
    <source>
        <dbReference type="Proteomes" id="UP000069935"/>
    </source>
</evidence>
<evidence type="ECO:0000256" key="1">
    <source>
        <dbReference type="SAM" id="MobiDB-lite"/>
    </source>
</evidence>
<organism evidence="2 3">
    <name type="scientific">Azospirillum thiophilum</name>
    <dbReference type="NCBI Taxonomy" id="528244"/>
    <lineage>
        <taxon>Bacteria</taxon>
        <taxon>Pseudomonadati</taxon>
        <taxon>Pseudomonadota</taxon>
        <taxon>Alphaproteobacteria</taxon>
        <taxon>Rhodospirillales</taxon>
        <taxon>Azospirillaceae</taxon>
        <taxon>Azospirillum</taxon>
    </lineage>
</organism>
<dbReference type="Proteomes" id="UP000069935">
    <property type="component" value="Chromosome 1"/>
</dbReference>
<sequence length="290" mass="30369">MTRGSKTTVCRHLREIGAASPPPATPSIPLSTLPSEEAQVELPREWREAADGLSRTFAHILTRTIAAERERAMQLLEAEAAARGAAVAVAQAEVETLRQTWEKSREQADANFIIAADEVKALQEIIATLLAAVDLEASDDLDDLRAVAGRAINGIRDRTEAAVRVRELEVAAQAAESRIAELSTLAIAGAEAIGRAKALEQVVVHLTGKPHAPTSTAPALARNCSRSAEHAGGAAMETADMVNDVGGTSPAMTTASADQRLPLADLVLAAPPSRDSEAPPTQPVLPASPT</sequence>
<keyword evidence="3" id="KW-1185">Reference proteome</keyword>
<gene>
    <name evidence="2" type="ORF">AL072_02450</name>
</gene>
<feature type="region of interest" description="Disordered" evidence="1">
    <location>
        <begin position="269"/>
        <end position="290"/>
    </location>
</feature>
<protein>
    <submittedName>
        <fullName evidence="2">Uncharacterized protein</fullName>
    </submittedName>
</protein>
<dbReference type="KEGG" id="ati:AL072_02450"/>